<name>A0A128EYN0_9GAMM</name>
<reference evidence="2" key="1">
    <citation type="submission" date="2016-02" db="EMBL/GenBank/DDBJ databases">
        <authorList>
            <person name="Rodrigo-Torres Lidia"/>
            <person name="Arahal R.David."/>
        </authorList>
    </citation>
    <scope>NUCLEOTIDE SEQUENCE [LARGE SCALE GENOMIC DNA]</scope>
    <source>
        <strain evidence="2">CECT 8713</strain>
    </source>
</reference>
<dbReference type="AlphaFoldDB" id="A0A128EYN0"/>
<dbReference type="Gene3D" id="3.30.50.20">
    <property type="entry name" value="prophage-derive protein ybcO"/>
    <property type="match status" value="1"/>
</dbReference>
<evidence type="ECO:0008006" key="3">
    <source>
        <dbReference type="Google" id="ProtNLM"/>
    </source>
</evidence>
<keyword evidence="2" id="KW-1185">Reference proteome</keyword>
<dbReference type="Pfam" id="PF07102">
    <property type="entry name" value="YbcO"/>
    <property type="match status" value="1"/>
</dbReference>
<sequence length="111" mass="12281">MAIKTPALRSRKLTEAARGQTCTLQIVGVCNMNPETVVFAHFPSETHGIAYKSDDFWGADVCSACHDVIDGRCGYAFELGEREEYMLNGLHRTLSRRIRAGLITVEGGEYV</sequence>
<protein>
    <recommendedName>
        <fullName evidence="3">DUF1364 domain-containing protein</fullName>
    </recommendedName>
</protein>
<accession>A0A128EYN0</accession>
<dbReference type="Proteomes" id="UP000073601">
    <property type="component" value="Unassembled WGS sequence"/>
</dbReference>
<evidence type="ECO:0000313" key="1">
    <source>
        <dbReference type="EMBL" id="CZF79683.1"/>
    </source>
</evidence>
<dbReference type="OrthoDB" id="7068425at2"/>
<proteinExistence type="predicted"/>
<dbReference type="EMBL" id="FIZY01000007">
    <property type="protein sequence ID" value="CZF79683.1"/>
    <property type="molecule type" value="Genomic_DNA"/>
</dbReference>
<organism evidence="1 2">
    <name type="scientific">Grimontia marina</name>
    <dbReference type="NCBI Taxonomy" id="646534"/>
    <lineage>
        <taxon>Bacteria</taxon>
        <taxon>Pseudomonadati</taxon>
        <taxon>Pseudomonadota</taxon>
        <taxon>Gammaproteobacteria</taxon>
        <taxon>Vibrionales</taxon>
        <taxon>Vibrionaceae</taxon>
        <taxon>Grimontia</taxon>
    </lineage>
</organism>
<evidence type="ECO:0000313" key="2">
    <source>
        <dbReference type="Proteomes" id="UP000073601"/>
    </source>
</evidence>
<dbReference type="InterPro" id="IPR010774">
    <property type="entry name" value="YbcO"/>
</dbReference>
<gene>
    <name evidence="1" type="ORF">GMA8713_01083</name>
</gene>